<organism evidence="8 9">
    <name type="scientific">Candidatus Kaiserbacteria bacterium RIFCSPHIGHO2_01_FULL_46_22</name>
    <dbReference type="NCBI Taxonomy" id="1798475"/>
    <lineage>
        <taxon>Bacteria</taxon>
        <taxon>Candidatus Kaiseribacteriota</taxon>
    </lineage>
</organism>
<evidence type="ECO:0000256" key="1">
    <source>
        <dbReference type="ARBA" id="ARBA00007634"/>
    </source>
</evidence>
<proteinExistence type="inferred from homology"/>
<keyword evidence="2 7" id="KW-0699">rRNA-binding</keyword>
<evidence type="ECO:0000256" key="6">
    <source>
        <dbReference type="ARBA" id="ARBA00035136"/>
    </source>
</evidence>
<dbReference type="GO" id="GO:0070181">
    <property type="term" value="F:small ribosomal subunit rRNA binding"/>
    <property type="evidence" value="ECO:0007669"/>
    <property type="project" value="TreeGrafter"/>
</dbReference>
<dbReference type="InterPro" id="IPR002583">
    <property type="entry name" value="Ribosomal_bS20"/>
</dbReference>
<dbReference type="GO" id="GO:0003735">
    <property type="term" value="F:structural constituent of ribosome"/>
    <property type="evidence" value="ECO:0007669"/>
    <property type="project" value="InterPro"/>
</dbReference>
<dbReference type="GO" id="GO:0006412">
    <property type="term" value="P:translation"/>
    <property type="evidence" value="ECO:0007669"/>
    <property type="project" value="UniProtKB-UniRule"/>
</dbReference>
<evidence type="ECO:0000256" key="2">
    <source>
        <dbReference type="ARBA" id="ARBA00022730"/>
    </source>
</evidence>
<sequence length="87" mass="9490">MAITKGAKKANRSSLRKRVFNLRRKNALTDSVKEVRKLIATGAKAEAEKNLAAAYQAIDKAAKRGVIKSNTAARKKSRLVAAINKIK</sequence>
<dbReference type="NCBIfam" id="TIGR00029">
    <property type="entry name" value="S20"/>
    <property type="match status" value="1"/>
</dbReference>
<dbReference type="EMBL" id="MFKO01000008">
    <property type="protein sequence ID" value="OGG41486.1"/>
    <property type="molecule type" value="Genomic_DNA"/>
</dbReference>
<name>A0A1F6BX09_9BACT</name>
<dbReference type="HAMAP" id="MF_00500">
    <property type="entry name" value="Ribosomal_bS20"/>
    <property type="match status" value="1"/>
</dbReference>
<dbReference type="PANTHER" id="PTHR33398">
    <property type="entry name" value="30S RIBOSOMAL PROTEIN S20"/>
    <property type="match status" value="1"/>
</dbReference>
<comment type="similarity">
    <text evidence="1 7">Belongs to the bacterial ribosomal protein bS20 family.</text>
</comment>
<comment type="function">
    <text evidence="7">Binds directly to 16S ribosomal RNA.</text>
</comment>
<evidence type="ECO:0000256" key="7">
    <source>
        <dbReference type="HAMAP-Rule" id="MF_00500"/>
    </source>
</evidence>
<dbReference type="Proteomes" id="UP000176322">
    <property type="component" value="Unassembled WGS sequence"/>
</dbReference>
<evidence type="ECO:0000256" key="4">
    <source>
        <dbReference type="ARBA" id="ARBA00022980"/>
    </source>
</evidence>
<dbReference type="AlphaFoldDB" id="A0A1F6BX09"/>
<dbReference type="GO" id="GO:0015935">
    <property type="term" value="C:small ribosomal subunit"/>
    <property type="evidence" value="ECO:0007669"/>
    <property type="project" value="TreeGrafter"/>
</dbReference>
<dbReference type="PANTHER" id="PTHR33398:SF1">
    <property type="entry name" value="SMALL RIBOSOMAL SUBUNIT PROTEIN BS20C"/>
    <property type="match status" value="1"/>
</dbReference>
<accession>A0A1F6BX09</accession>
<evidence type="ECO:0000256" key="3">
    <source>
        <dbReference type="ARBA" id="ARBA00022884"/>
    </source>
</evidence>
<keyword evidence="3 7" id="KW-0694">RNA-binding</keyword>
<reference evidence="8 9" key="1">
    <citation type="journal article" date="2016" name="Nat. Commun.">
        <title>Thousands of microbial genomes shed light on interconnected biogeochemical processes in an aquifer system.</title>
        <authorList>
            <person name="Anantharaman K."/>
            <person name="Brown C.T."/>
            <person name="Hug L.A."/>
            <person name="Sharon I."/>
            <person name="Castelle C.J."/>
            <person name="Probst A.J."/>
            <person name="Thomas B.C."/>
            <person name="Singh A."/>
            <person name="Wilkins M.J."/>
            <person name="Karaoz U."/>
            <person name="Brodie E.L."/>
            <person name="Williams K.H."/>
            <person name="Hubbard S.S."/>
            <person name="Banfield J.F."/>
        </authorList>
    </citation>
    <scope>NUCLEOTIDE SEQUENCE [LARGE SCALE GENOMIC DNA]</scope>
</reference>
<dbReference type="Pfam" id="PF01649">
    <property type="entry name" value="Ribosomal_S20p"/>
    <property type="match status" value="1"/>
</dbReference>
<comment type="caution">
    <text evidence="8">The sequence shown here is derived from an EMBL/GenBank/DDBJ whole genome shotgun (WGS) entry which is preliminary data.</text>
</comment>
<dbReference type="InterPro" id="IPR036510">
    <property type="entry name" value="Ribosomal_bS20_sf"/>
</dbReference>
<keyword evidence="5 7" id="KW-0687">Ribonucleoprotein</keyword>
<evidence type="ECO:0000256" key="5">
    <source>
        <dbReference type="ARBA" id="ARBA00023274"/>
    </source>
</evidence>
<evidence type="ECO:0000313" key="9">
    <source>
        <dbReference type="Proteomes" id="UP000176322"/>
    </source>
</evidence>
<dbReference type="STRING" id="1798475.A2837_03185"/>
<evidence type="ECO:0000313" key="8">
    <source>
        <dbReference type="EMBL" id="OGG41486.1"/>
    </source>
</evidence>
<dbReference type="Gene3D" id="1.20.58.110">
    <property type="entry name" value="Ribosomal protein S20"/>
    <property type="match status" value="1"/>
</dbReference>
<protein>
    <recommendedName>
        <fullName evidence="6 7">Small ribosomal subunit protein bS20</fullName>
    </recommendedName>
</protein>
<gene>
    <name evidence="7" type="primary">rpsT</name>
    <name evidence="8" type="ORF">A2837_03185</name>
</gene>
<keyword evidence="4 7" id="KW-0689">Ribosomal protein</keyword>
<dbReference type="SUPFAM" id="SSF46992">
    <property type="entry name" value="Ribosomal protein S20"/>
    <property type="match status" value="1"/>
</dbReference>